<dbReference type="AlphaFoldDB" id="A0A640KK04"/>
<comment type="caution">
    <text evidence="2">The sequence shown here is derived from an EMBL/GenBank/DDBJ whole genome shotgun (WGS) entry which is preliminary data.</text>
</comment>
<dbReference type="Proteomes" id="UP000419144">
    <property type="component" value="Unassembled WGS sequence"/>
</dbReference>
<feature type="region of interest" description="Disordered" evidence="1">
    <location>
        <begin position="167"/>
        <end position="186"/>
    </location>
</feature>
<organism evidence="2 3">
    <name type="scientific">Leishmania tarentolae</name>
    <name type="common">Sauroleishmania tarentolae</name>
    <dbReference type="NCBI Taxonomy" id="5689"/>
    <lineage>
        <taxon>Eukaryota</taxon>
        <taxon>Discoba</taxon>
        <taxon>Euglenozoa</taxon>
        <taxon>Kinetoplastea</taxon>
        <taxon>Metakinetoplastina</taxon>
        <taxon>Trypanosomatida</taxon>
        <taxon>Trypanosomatidae</taxon>
        <taxon>Leishmaniinae</taxon>
        <taxon>Leishmania</taxon>
        <taxon>lizard Leishmania</taxon>
    </lineage>
</organism>
<proteinExistence type="predicted"/>
<feature type="region of interest" description="Disordered" evidence="1">
    <location>
        <begin position="24"/>
        <end position="99"/>
    </location>
</feature>
<reference evidence="2" key="1">
    <citation type="submission" date="2019-11" db="EMBL/GenBank/DDBJ databases">
        <title>Leishmania tarentolae CDS.</title>
        <authorList>
            <person name="Goto Y."/>
            <person name="Yamagishi J."/>
        </authorList>
    </citation>
    <scope>NUCLEOTIDE SEQUENCE [LARGE SCALE GENOMIC DNA]</scope>
    <source>
        <strain evidence="2">Parrot Tar II</strain>
    </source>
</reference>
<name>A0A640KK04_LEITA</name>
<feature type="region of interest" description="Disordered" evidence="1">
    <location>
        <begin position="342"/>
        <end position="394"/>
    </location>
</feature>
<sequence>MSGGQFVWLSGILCDGNLQRNQLKGGEYSDSSDSSDQAVEVFYDHRSGVPQHEQADTSTVRGGDGLAHQPLRPIPGKQQQQQQPPIKQVPSAAVTTPPDEACKGSVDSFPVSTVASATPGATSSALVGVVDEAVVTMNHAVRVPSALRGAGRRTMFDVLVDVAARQRRQEQRQANPQESAEGKNLSRKAGITTGSAQVLAPHSSGTAASTLGGASSAREVTYQVLFPRTAVAAGATGTSSWGLTTSADAVVPPSLSRSKRIPAYASPVTHLSPPPSSSSPPERAKPDRGLRHLLPAHLRGCSATSQSSADHSQGHQLQTVWKHEAKHPHAWYADDRTGVSALGTSNTSSISSCSDGDTGTRDTRRPPPRRGTRRSVTESLTAASASSPQAQSAAAQTTLFSRLINGDAGEFVHPRHHHEGRHQAASERPEGVTKIQRQGGRYWSKCSWERPGRRRQRTRVDQGILVTAPAAGTADVIAYVVTLSLAAQREAQRIARLPAPLHQIWTARAVALKTPGTTVVMLLTSAETSTTKYRSG</sequence>
<feature type="compositionally biased region" description="Low complexity" evidence="1">
    <location>
        <begin position="343"/>
        <end position="357"/>
    </location>
</feature>
<dbReference type="OrthoDB" id="267925at2759"/>
<evidence type="ECO:0000256" key="1">
    <source>
        <dbReference type="SAM" id="MobiDB-lite"/>
    </source>
</evidence>
<dbReference type="VEuPathDB" id="TriTrypDB:LtaPh_1911000"/>
<keyword evidence="3" id="KW-1185">Reference proteome</keyword>
<gene>
    <name evidence="2" type="ORF">LtaPh_1911000</name>
</gene>
<feature type="region of interest" description="Disordered" evidence="1">
    <location>
        <begin position="264"/>
        <end position="288"/>
    </location>
</feature>
<feature type="compositionally biased region" description="Low complexity" evidence="1">
    <location>
        <begin position="381"/>
        <end position="394"/>
    </location>
</feature>
<accession>A0A640KK04</accession>
<protein>
    <submittedName>
        <fullName evidence="2">Uncharacterized protein</fullName>
    </submittedName>
</protein>
<evidence type="ECO:0000313" key="2">
    <source>
        <dbReference type="EMBL" id="GET88007.1"/>
    </source>
</evidence>
<dbReference type="EMBL" id="BLBS01000024">
    <property type="protein sequence ID" value="GET88007.1"/>
    <property type="molecule type" value="Genomic_DNA"/>
</dbReference>
<evidence type="ECO:0000313" key="3">
    <source>
        <dbReference type="Proteomes" id="UP000419144"/>
    </source>
</evidence>
<feature type="compositionally biased region" description="Low complexity" evidence="1">
    <location>
        <begin position="74"/>
        <end position="88"/>
    </location>
</feature>